<dbReference type="InterPro" id="IPR000531">
    <property type="entry name" value="Beta-barrel_TonB"/>
</dbReference>
<dbReference type="RefSeq" id="WP_121210442.1">
    <property type="nucleotide sequence ID" value="NZ_RBIM01000003.1"/>
</dbReference>
<dbReference type="InterPro" id="IPR039426">
    <property type="entry name" value="TonB-dep_rcpt-like"/>
</dbReference>
<gene>
    <name evidence="16" type="ORF">C7435_1237</name>
</gene>
<evidence type="ECO:0000313" key="17">
    <source>
        <dbReference type="Proteomes" id="UP000273675"/>
    </source>
</evidence>
<evidence type="ECO:0000256" key="10">
    <source>
        <dbReference type="ARBA" id="ARBA00023237"/>
    </source>
</evidence>
<sequence length="831" mass="90294">MPAKTKASLRSRLACSISALALPLAGMSAIGTAQAQDNNSSSQDVIVVTATRRAEGVQDIPLNIAAIGGAQIEEQGFEDLADALAYVPGINIVDRGGRQGNPIIVRGLNADPINSGDGNNDGGGTVATYLGEIPLFIDLKLNDLERVEVLLGPQGTLYGAGTLGGAIRYLPNRPDFDSNMLQVRSSFYQYSEAESLSSDIGFTFNHAVSDTFAIRGSVDVLQDSGFIDYNYRVREPGVSNPNPDFNDPADVAANLVPTQDADGEEAVSGRIAARWAPTDWLDATATYYFQHQDIEGRQISSRRSPITAGGYESALRVLEPIERNNELFALEVTADLGFAELTSATGFGRYDEDGQRDQTDLLISLEYSYEAFPNFTSFTHELEEDEFFNQEIRLVSTYESQFNWIVGYYYNKAEFVGSSEEYTPNYAEYVNDNFGFGLTENPTDLEYFSTANTQLTESAFFGELGWDITDRLSVTVGGRYYEYELESVSTVDFPLFEAPTYTPMTLDEIRDLAFDPALAQSDDGFLYKFNIAYDLTDDILAYFTVSEGYRIGASNGLGPCPAYDPNATQGACALAPGQQYGPNAGDIAQFDERQFGPDQTTNYELGAKTTWADGAVTLNGAIFLVEWTDPQVSSATVNANIPITVNAAGAESKGFELQGSWQVAHNFELRGTYSFTQSELTADVPFLVRTITTPGFGSAFEDGQAGDRLPGSPETQASAFGRYTTDLASGAQLNYNLGISYTGDILTRTGGRGSSVTLDSYFVANGSINYDAGDWGATLFINNIGNEYIETGIRSTPLSNQAVEGHPVRSHYANVAPPRTIGVRFYYQFGD</sequence>
<evidence type="ECO:0000256" key="6">
    <source>
        <dbReference type="ARBA" id="ARBA00023004"/>
    </source>
</evidence>
<evidence type="ECO:0000256" key="11">
    <source>
        <dbReference type="PROSITE-ProRule" id="PRU01360"/>
    </source>
</evidence>
<dbReference type="SUPFAM" id="SSF56935">
    <property type="entry name" value="Porins"/>
    <property type="match status" value="1"/>
</dbReference>
<comment type="caution">
    <text evidence="16">The sequence shown here is derived from an EMBL/GenBank/DDBJ whole genome shotgun (WGS) entry which is preliminary data.</text>
</comment>
<keyword evidence="10 11" id="KW-0998">Cell outer membrane</keyword>
<dbReference type="Pfam" id="PF00593">
    <property type="entry name" value="TonB_dep_Rec_b-barrel"/>
    <property type="match status" value="1"/>
</dbReference>
<name>A0A495DCL3_9PROT</name>
<dbReference type="PANTHER" id="PTHR32552">
    <property type="entry name" value="FERRICHROME IRON RECEPTOR-RELATED"/>
    <property type="match status" value="1"/>
</dbReference>
<evidence type="ECO:0000256" key="1">
    <source>
        <dbReference type="ARBA" id="ARBA00004571"/>
    </source>
</evidence>
<comment type="subcellular location">
    <subcellularLocation>
        <location evidence="1 11">Cell outer membrane</location>
        <topology evidence="1 11">Multi-pass membrane protein</topology>
    </subcellularLocation>
</comment>
<dbReference type="InterPro" id="IPR036942">
    <property type="entry name" value="Beta-barrel_TonB_sf"/>
</dbReference>
<dbReference type="AlphaFoldDB" id="A0A495DCL3"/>
<keyword evidence="8 12" id="KW-0798">TonB box</keyword>
<dbReference type="GO" id="GO:0006826">
    <property type="term" value="P:iron ion transport"/>
    <property type="evidence" value="ECO:0007669"/>
    <property type="project" value="UniProtKB-KW"/>
</dbReference>
<dbReference type="OrthoDB" id="7313036at2"/>
<feature type="signal peptide" evidence="13">
    <location>
        <begin position="1"/>
        <end position="35"/>
    </location>
</feature>
<evidence type="ECO:0000256" key="2">
    <source>
        <dbReference type="ARBA" id="ARBA00022448"/>
    </source>
</evidence>
<keyword evidence="5 11" id="KW-0812">Transmembrane</keyword>
<comment type="similarity">
    <text evidence="11 12">Belongs to the TonB-dependent receptor family.</text>
</comment>
<keyword evidence="3 11" id="KW-1134">Transmembrane beta strand</keyword>
<evidence type="ECO:0000256" key="13">
    <source>
        <dbReference type="SAM" id="SignalP"/>
    </source>
</evidence>
<proteinExistence type="inferred from homology"/>
<keyword evidence="6" id="KW-0408">Iron</keyword>
<evidence type="ECO:0000256" key="12">
    <source>
        <dbReference type="RuleBase" id="RU003357"/>
    </source>
</evidence>
<evidence type="ECO:0000256" key="9">
    <source>
        <dbReference type="ARBA" id="ARBA00023136"/>
    </source>
</evidence>
<evidence type="ECO:0000256" key="3">
    <source>
        <dbReference type="ARBA" id="ARBA00022452"/>
    </source>
</evidence>
<organism evidence="16 17">
    <name type="scientific">Maricaulis maris</name>
    <dbReference type="NCBI Taxonomy" id="74318"/>
    <lineage>
        <taxon>Bacteria</taxon>
        <taxon>Pseudomonadati</taxon>
        <taxon>Pseudomonadota</taxon>
        <taxon>Alphaproteobacteria</taxon>
        <taxon>Maricaulales</taxon>
        <taxon>Maricaulaceae</taxon>
        <taxon>Maricaulis</taxon>
    </lineage>
</organism>
<keyword evidence="4" id="KW-0410">Iron transport</keyword>
<feature type="chain" id="PRO_5019771065" evidence="13">
    <location>
        <begin position="36"/>
        <end position="831"/>
    </location>
</feature>
<dbReference type="Pfam" id="PF07715">
    <property type="entry name" value="Plug"/>
    <property type="match status" value="1"/>
</dbReference>
<dbReference type="Gene3D" id="2.40.170.20">
    <property type="entry name" value="TonB-dependent receptor, beta-barrel domain"/>
    <property type="match status" value="1"/>
</dbReference>
<dbReference type="GO" id="GO:0009279">
    <property type="term" value="C:cell outer membrane"/>
    <property type="evidence" value="ECO:0007669"/>
    <property type="project" value="UniProtKB-SubCell"/>
</dbReference>
<evidence type="ECO:0000256" key="8">
    <source>
        <dbReference type="ARBA" id="ARBA00023077"/>
    </source>
</evidence>
<protein>
    <submittedName>
        <fullName evidence="16">Outer membrane receptor protein involved in Fe transport</fullName>
    </submittedName>
</protein>
<feature type="domain" description="TonB-dependent receptor plug" evidence="15">
    <location>
        <begin position="58"/>
        <end position="166"/>
    </location>
</feature>
<keyword evidence="13" id="KW-0732">Signal</keyword>
<evidence type="ECO:0000313" key="16">
    <source>
        <dbReference type="EMBL" id="RKR00039.1"/>
    </source>
</evidence>
<dbReference type="Proteomes" id="UP000273675">
    <property type="component" value="Unassembled WGS sequence"/>
</dbReference>
<dbReference type="EMBL" id="RBIM01000003">
    <property type="protein sequence ID" value="RKR00039.1"/>
    <property type="molecule type" value="Genomic_DNA"/>
</dbReference>
<accession>A0A495DCL3</accession>
<reference evidence="16 17" key="1">
    <citation type="submission" date="2018-10" db="EMBL/GenBank/DDBJ databases">
        <title>Genomic Encyclopedia of Type Strains, Phase IV (KMG-IV): sequencing the most valuable type-strain genomes for metagenomic binning, comparative biology and taxonomic classification.</title>
        <authorList>
            <person name="Goeker M."/>
        </authorList>
    </citation>
    <scope>NUCLEOTIDE SEQUENCE [LARGE SCALE GENOMIC DNA]</scope>
    <source>
        <strain evidence="16 17">DSM 4734</strain>
    </source>
</reference>
<keyword evidence="16" id="KW-0675">Receptor</keyword>
<evidence type="ECO:0000259" key="14">
    <source>
        <dbReference type="Pfam" id="PF00593"/>
    </source>
</evidence>
<keyword evidence="7" id="KW-0406">Ion transport</keyword>
<dbReference type="PANTHER" id="PTHR32552:SF81">
    <property type="entry name" value="TONB-DEPENDENT OUTER MEMBRANE RECEPTOR"/>
    <property type="match status" value="1"/>
</dbReference>
<dbReference type="PROSITE" id="PS52016">
    <property type="entry name" value="TONB_DEPENDENT_REC_3"/>
    <property type="match status" value="1"/>
</dbReference>
<evidence type="ECO:0000256" key="5">
    <source>
        <dbReference type="ARBA" id="ARBA00022692"/>
    </source>
</evidence>
<dbReference type="InterPro" id="IPR012910">
    <property type="entry name" value="Plug_dom"/>
</dbReference>
<feature type="domain" description="TonB-dependent receptor-like beta-barrel" evidence="14">
    <location>
        <begin position="343"/>
        <end position="784"/>
    </location>
</feature>
<keyword evidence="2 11" id="KW-0813">Transport</keyword>
<evidence type="ECO:0000256" key="4">
    <source>
        <dbReference type="ARBA" id="ARBA00022496"/>
    </source>
</evidence>
<keyword evidence="9 11" id="KW-0472">Membrane</keyword>
<evidence type="ECO:0000256" key="7">
    <source>
        <dbReference type="ARBA" id="ARBA00023065"/>
    </source>
</evidence>
<evidence type="ECO:0000259" key="15">
    <source>
        <dbReference type="Pfam" id="PF07715"/>
    </source>
</evidence>